<dbReference type="RefSeq" id="WP_045286341.1">
    <property type="nucleotide sequence ID" value="NZ_JZYX01000045.1"/>
</dbReference>
<comment type="caution">
    <text evidence="1">The sequence shown here is derived from an EMBL/GenBank/DDBJ whole genome shotgun (WGS) entry which is preliminary data.</text>
</comment>
<dbReference type="PATRIC" id="fig|1619248.3.peg.3323"/>
<gene>
    <name evidence="1" type="ORF">SS37_19105</name>
</gene>
<dbReference type="OrthoDB" id="7006010at2"/>
<protein>
    <submittedName>
        <fullName evidence="1">Membrane protein</fullName>
    </submittedName>
</protein>
<name>A0A0F1AP88_9ENTR</name>
<dbReference type="Proteomes" id="UP000033352">
    <property type="component" value="Unassembled WGS sequence"/>
</dbReference>
<evidence type="ECO:0000313" key="1">
    <source>
        <dbReference type="EMBL" id="KJN22760.1"/>
    </source>
</evidence>
<accession>A0A0F1AP88</accession>
<dbReference type="AlphaFoldDB" id="A0A0F1AP88"/>
<reference evidence="1 2" key="1">
    <citation type="submission" date="2015-03" db="EMBL/GenBank/DDBJ databases">
        <authorList>
            <person name="McCorrison J."/>
            <person name="Sanka R."/>
            <person name="Adams M."/>
            <person name="Brinkac L."/>
            <person name="Nierman W."/>
            <person name="Sutton G."/>
            <person name="Nelson K."/>
            <person name="Kiedrowski L."/>
            <person name="Guerrero D."/>
            <person name="Bonomo R."/>
        </authorList>
    </citation>
    <scope>NUCLEOTIDE SEQUENCE [LARGE SCALE GENOMIC DNA]</scope>
    <source>
        <strain evidence="1 2">35699</strain>
    </source>
</reference>
<proteinExistence type="predicted"/>
<organism evidence="1 2">
    <name type="scientific">Enterobacter sichuanensis</name>
    <dbReference type="NCBI Taxonomy" id="2071710"/>
    <lineage>
        <taxon>Bacteria</taxon>
        <taxon>Pseudomonadati</taxon>
        <taxon>Pseudomonadota</taxon>
        <taxon>Gammaproteobacteria</taxon>
        <taxon>Enterobacterales</taxon>
        <taxon>Enterobacteriaceae</taxon>
        <taxon>Enterobacter</taxon>
        <taxon>Enterobacter cloacae complex</taxon>
    </lineage>
</organism>
<evidence type="ECO:0000313" key="2">
    <source>
        <dbReference type="Proteomes" id="UP000033352"/>
    </source>
</evidence>
<sequence length="263" mass="29098">MNSHRFTPPYNDEAIVAWIDGEMCRADAQQFEEQLKRDERLSGRTAELMKSSQDYAGAFASLLDDAPLAQMEARLAALPDPQASTPPGVSRRALIAASVSFLLVGSGIGYLLRPASAPDDENAHIRDLEAQYMSLYSVETLLDMDSAAPVLQRGLERAAQDIGIKLQMAQLTLQGAELKMVRMLRYETTSIAQVAWINADYGPMALCISPVDEKTTASLRQEQRHSMNLAWWQDAGYQFVLIGRNPSSHLRENAEQLQRAISG</sequence>
<dbReference type="EMBL" id="JZYX01000045">
    <property type="protein sequence ID" value="KJN22760.1"/>
    <property type="molecule type" value="Genomic_DNA"/>
</dbReference>